<dbReference type="Proteomes" id="UP000887574">
    <property type="component" value="Unplaced"/>
</dbReference>
<name>A0A915ES03_9BILA</name>
<evidence type="ECO:0000313" key="2">
    <source>
        <dbReference type="Proteomes" id="UP000887574"/>
    </source>
</evidence>
<reference evidence="3" key="1">
    <citation type="submission" date="2022-11" db="UniProtKB">
        <authorList>
            <consortium name="WormBaseParasite"/>
        </authorList>
    </citation>
    <scope>IDENTIFICATION</scope>
</reference>
<dbReference type="InterPro" id="IPR053233">
    <property type="entry name" value="ABRA-related"/>
</dbReference>
<proteinExistence type="predicted"/>
<evidence type="ECO:0000313" key="3">
    <source>
        <dbReference type="WBParaSite" id="jg9818"/>
    </source>
</evidence>
<dbReference type="Gene3D" id="3.30.1470.10">
    <property type="entry name" value="Photosystem I PsaD, reaction center subunit II"/>
    <property type="match status" value="1"/>
</dbReference>
<dbReference type="PANTHER" id="PTHR21715">
    <property type="entry name" value="RH04127P"/>
    <property type="match status" value="1"/>
</dbReference>
<feature type="region of interest" description="Disordered" evidence="1">
    <location>
        <begin position="111"/>
        <end position="154"/>
    </location>
</feature>
<dbReference type="AlphaFoldDB" id="A0A915ES03"/>
<organism evidence="2 3">
    <name type="scientific">Ditylenchus dipsaci</name>
    <dbReference type="NCBI Taxonomy" id="166011"/>
    <lineage>
        <taxon>Eukaryota</taxon>
        <taxon>Metazoa</taxon>
        <taxon>Ecdysozoa</taxon>
        <taxon>Nematoda</taxon>
        <taxon>Chromadorea</taxon>
        <taxon>Rhabditida</taxon>
        <taxon>Tylenchina</taxon>
        <taxon>Tylenchomorpha</taxon>
        <taxon>Sphaerularioidea</taxon>
        <taxon>Anguinidae</taxon>
        <taxon>Anguininae</taxon>
        <taxon>Ditylenchus</taxon>
    </lineage>
</organism>
<dbReference type="WBParaSite" id="jg9818">
    <property type="protein sequence ID" value="jg9818"/>
    <property type="gene ID" value="jg9818"/>
</dbReference>
<dbReference type="PANTHER" id="PTHR21715:SF0">
    <property type="entry name" value="RH04127P"/>
    <property type="match status" value="1"/>
</dbReference>
<dbReference type="InterPro" id="IPR001202">
    <property type="entry name" value="WW_dom"/>
</dbReference>
<feature type="compositionally biased region" description="Polar residues" evidence="1">
    <location>
        <begin position="112"/>
        <end position="132"/>
    </location>
</feature>
<evidence type="ECO:0000256" key="1">
    <source>
        <dbReference type="SAM" id="MobiDB-lite"/>
    </source>
</evidence>
<sequence length="239" mass="27705">MVKILELLSYAQSIGIDTQNEKHLLWIAEKDVTSHCQMDGVLCRLFLHPYSFHKTYYLCFRGTDDDKDAYFYEEATGKTQWEHPLDAHFKQLVIQERRKLGNLNIFHYGDQPNESMLSPIPENSTSSRSQDGTLKELTQPESPPSFSPDSRSSPFHTIANAFEEKHVERSPEENLELHDKSLLKARESAPTDDLKDKLVTNTMARLSIQIDEIIRKNWMEYCCKSTESYATLLEQCHLF</sequence>
<keyword evidence="2" id="KW-1185">Reference proteome</keyword>
<protein>
    <submittedName>
        <fullName evidence="3">WW domain-containing protein</fullName>
    </submittedName>
</protein>
<dbReference type="CDD" id="cd00201">
    <property type="entry name" value="WW"/>
    <property type="match status" value="1"/>
</dbReference>
<accession>A0A915ES03</accession>